<gene>
    <name evidence="5" type="ordered locus">Q7C_1793</name>
</gene>
<dbReference type="RefSeq" id="WP_014704354.1">
    <property type="nucleotide sequence ID" value="NC_017856.1"/>
</dbReference>
<proteinExistence type="predicted"/>
<protein>
    <submittedName>
        <fullName evidence="5">Methyltransferase type 12</fullName>
    </submittedName>
</protein>
<keyword evidence="2 5" id="KW-0808">Transferase</keyword>
<evidence type="ECO:0000256" key="2">
    <source>
        <dbReference type="ARBA" id="ARBA00022679"/>
    </source>
</evidence>
<evidence type="ECO:0000259" key="4">
    <source>
        <dbReference type="Pfam" id="PF13649"/>
    </source>
</evidence>
<dbReference type="SUPFAM" id="SSF53335">
    <property type="entry name" value="S-adenosyl-L-methionine-dependent methyltransferases"/>
    <property type="match status" value="1"/>
</dbReference>
<organism evidence="5 6">
    <name type="scientific">Methylophaga frappieri (strain ATCC BAA-2434 / DSM 25690 / JAM7)</name>
    <dbReference type="NCBI Taxonomy" id="754477"/>
    <lineage>
        <taxon>Bacteria</taxon>
        <taxon>Pseudomonadati</taxon>
        <taxon>Pseudomonadota</taxon>
        <taxon>Gammaproteobacteria</taxon>
        <taxon>Thiotrichales</taxon>
        <taxon>Piscirickettsiaceae</taxon>
        <taxon>Methylophaga</taxon>
    </lineage>
</organism>
<dbReference type="PATRIC" id="fig|754477.3.peg.1764"/>
<evidence type="ECO:0000256" key="1">
    <source>
        <dbReference type="ARBA" id="ARBA00022603"/>
    </source>
</evidence>
<keyword evidence="3" id="KW-0949">S-adenosyl-L-methionine</keyword>
<dbReference type="GO" id="GO:0032259">
    <property type="term" value="P:methylation"/>
    <property type="evidence" value="ECO:0007669"/>
    <property type="project" value="UniProtKB-KW"/>
</dbReference>
<dbReference type="Pfam" id="PF13649">
    <property type="entry name" value="Methyltransf_25"/>
    <property type="match status" value="1"/>
</dbReference>
<dbReference type="STRING" id="754477.Q7C_1793"/>
<dbReference type="PANTHER" id="PTHR43464:SF19">
    <property type="entry name" value="UBIQUINONE BIOSYNTHESIS O-METHYLTRANSFERASE, MITOCHONDRIAL"/>
    <property type="match status" value="1"/>
</dbReference>
<accession>I1YJ41</accession>
<reference evidence="5 6" key="1">
    <citation type="journal article" date="2012" name="J. Bacteriol.">
        <title>Complete genome sequences of Methylophaga sp. strain JAM1 and Methylophaga sp. strain JAM7.</title>
        <authorList>
            <person name="Villeneuve C."/>
            <person name="Martineau C."/>
            <person name="Mauffrey F."/>
            <person name="Villemur R."/>
        </authorList>
    </citation>
    <scope>NUCLEOTIDE SEQUENCE [LARGE SCALE GENOMIC DNA]</scope>
    <source>
        <strain evidence="5 6">JAM7</strain>
    </source>
</reference>
<dbReference type="InterPro" id="IPR041698">
    <property type="entry name" value="Methyltransf_25"/>
</dbReference>
<dbReference type="KEGG" id="mec:Q7C_1793"/>
<dbReference type="EMBL" id="CP003380">
    <property type="protein sequence ID" value="AFJ02934.1"/>
    <property type="molecule type" value="Genomic_DNA"/>
</dbReference>
<dbReference type="GO" id="GO:0008168">
    <property type="term" value="F:methyltransferase activity"/>
    <property type="evidence" value="ECO:0007669"/>
    <property type="project" value="UniProtKB-KW"/>
</dbReference>
<feature type="domain" description="Methyltransferase" evidence="4">
    <location>
        <begin position="41"/>
        <end position="127"/>
    </location>
</feature>
<dbReference type="AlphaFoldDB" id="I1YJ41"/>
<sequence length="197" mass="22126">MIDQADKWNRRYRDEADDLKFGAATVLADNLYLLPDRGLALDLACGRGGNAELLARQGLTVDAVDISSVVIQQLQHRAEAAGLPVRAYLAEASTWLKQSVRYDVIVVSHFLQRTLCPVITEALAPGGLLFYQTWCQQRVDEIGPRNPDYLLRENELLRLFQSLRLRYYQELGTLGDTQCGKRNVAMFIGQTRDGNAV</sequence>
<dbReference type="InterPro" id="IPR029063">
    <property type="entry name" value="SAM-dependent_MTases_sf"/>
</dbReference>
<dbReference type="OrthoDB" id="9804312at2"/>
<keyword evidence="6" id="KW-1185">Reference proteome</keyword>
<keyword evidence="1 5" id="KW-0489">Methyltransferase</keyword>
<dbReference type="Gene3D" id="3.40.50.150">
    <property type="entry name" value="Vaccinia Virus protein VP39"/>
    <property type="match status" value="1"/>
</dbReference>
<dbReference type="PANTHER" id="PTHR43464">
    <property type="entry name" value="METHYLTRANSFERASE"/>
    <property type="match status" value="1"/>
</dbReference>
<dbReference type="eggNOG" id="COG2227">
    <property type="taxonomic scope" value="Bacteria"/>
</dbReference>
<evidence type="ECO:0000313" key="6">
    <source>
        <dbReference type="Proteomes" id="UP000009145"/>
    </source>
</evidence>
<evidence type="ECO:0000313" key="5">
    <source>
        <dbReference type="EMBL" id="AFJ02934.1"/>
    </source>
</evidence>
<name>I1YJ41_METFJ</name>
<evidence type="ECO:0000256" key="3">
    <source>
        <dbReference type="ARBA" id="ARBA00022691"/>
    </source>
</evidence>
<dbReference type="Proteomes" id="UP000009145">
    <property type="component" value="Chromosome"/>
</dbReference>
<dbReference type="HOGENOM" id="CLU_056435_5_3_6"/>
<dbReference type="CDD" id="cd02440">
    <property type="entry name" value="AdoMet_MTases"/>
    <property type="match status" value="1"/>
</dbReference>